<evidence type="ECO:0008006" key="4">
    <source>
        <dbReference type="Google" id="ProtNLM"/>
    </source>
</evidence>
<dbReference type="RefSeq" id="WP_059060942.1">
    <property type="nucleotide sequence ID" value="NZ_LN879502.1"/>
</dbReference>
<dbReference type="Proteomes" id="UP000069902">
    <property type="component" value="Chromosome cPNK"/>
</dbReference>
<protein>
    <recommendedName>
        <fullName evidence="4">Secreted protein</fullName>
    </recommendedName>
</protein>
<name>A0A0U5ERR7_9BACT</name>
<sequence>MRKLLFAAMMVFSSVGLVHADSSHSDFHHHHSDLFDASQSSQTYRVRGFNPFTQTTYTGIVTLTRAGEIFAANWLFDDGTSEIGTGFLENGQLSFVFSDAVNPLSELPGVQVYEIHRRHLKGHWTILGQALVGEETLTRID</sequence>
<dbReference type="KEGG" id="pnl:PNK_1216"/>
<accession>A0A0U5ERR7</accession>
<gene>
    <name evidence="2" type="ORF">PNK_1216</name>
</gene>
<reference evidence="3" key="1">
    <citation type="submission" date="2015-09" db="EMBL/GenBank/DDBJ databases">
        <authorList>
            <person name="Bertelli C."/>
        </authorList>
    </citation>
    <scope>NUCLEOTIDE SEQUENCE [LARGE SCALE GENOMIC DNA]</scope>
    <source>
        <strain evidence="3">KNic</strain>
    </source>
</reference>
<dbReference type="PATRIC" id="fig|389348.3.peg.1347"/>
<dbReference type="InParanoid" id="A0A0U5ERR7"/>
<evidence type="ECO:0000313" key="3">
    <source>
        <dbReference type="Proteomes" id="UP000069902"/>
    </source>
</evidence>
<dbReference type="EMBL" id="LN879502">
    <property type="protein sequence ID" value="CUI16833.1"/>
    <property type="molecule type" value="Genomic_DNA"/>
</dbReference>
<dbReference type="AlphaFoldDB" id="A0A0U5ERR7"/>
<keyword evidence="1" id="KW-0732">Signal</keyword>
<evidence type="ECO:0000256" key="1">
    <source>
        <dbReference type="SAM" id="SignalP"/>
    </source>
</evidence>
<proteinExistence type="predicted"/>
<keyword evidence="3" id="KW-1185">Reference proteome</keyword>
<evidence type="ECO:0000313" key="2">
    <source>
        <dbReference type="EMBL" id="CUI16833.1"/>
    </source>
</evidence>
<organism evidence="2 3">
    <name type="scientific">Candidatus Protochlamydia naegleriophila</name>
    <dbReference type="NCBI Taxonomy" id="389348"/>
    <lineage>
        <taxon>Bacteria</taxon>
        <taxon>Pseudomonadati</taxon>
        <taxon>Chlamydiota</taxon>
        <taxon>Chlamydiia</taxon>
        <taxon>Parachlamydiales</taxon>
        <taxon>Parachlamydiaceae</taxon>
        <taxon>Candidatus Protochlamydia</taxon>
    </lineage>
</organism>
<feature type="signal peptide" evidence="1">
    <location>
        <begin position="1"/>
        <end position="20"/>
    </location>
</feature>
<feature type="chain" id="PRO_5006856309" description="Secreted protein" evidence="1">
    <location>
        <begin position="21"/>
        <end position="141"/>
    </location>
</feature>